<evidence type="ECO:0000256" key="2">
    <source>
        <dbReference type="SAM" id="Phobius"/>
    </source>
</evidence>
<sequence length="548" mass="57172">MPGPRRDPDRRVPVATGSGPHPPHSPAGGATRDPDRGPAGGPADAPTRPTRPTPLGTDARLAVAAATLSALVFLACHRALIDDSYITLGFVRNVALHGHWGLISSRVSNTATSPLNVLVLAAVTVVVRSPVGAVGIVEVAAATATSLLLGRTLAARGLPRWPSLVAVVITVLNPIVVSSTGLESALAVALITALLAAAVSGRAGAFGAISALLFLTRGDLVVIPAVLALGSRQLWPGKGRMLAAAAAVALPWTAWSWWFLASAVPDTLLIKMDFGGWSKLGHDWFFADGLVLYLRMYPLATTISLLGVAAGLLTLGGFWTGRLRIRLRARPPQGSPAAPASAPFALLALAGVLHWGVYSLLGVAPYHWYYAPLVATLGIWTAAVIAAAWPRRRALAAGLAAAVAAPVLVFLASLGAAWQVMPITTNWGLPGQYRAIGHAVGRAVGAAGVGTPGEVGTIAYYCDCQISDSFSDRALIMPMIEQARDGAGLEAWLWRLNYARAPHHLDPLPTVFQMSTSPTSAGHKAAWRVVTPWNPGVVSFVTMDGPFR</sequence>
<dbReference type="EMBL" id="BAAAQN010000008">
    <property type="protein sequence ID" value="GAA2022176.1"/>
    <property type="molecule type" value="Genomic_DNA"/>
</dbReference>
<keyword evidence="2" id="KW-0472">Membrane</keyword>
<evidence type="ECO:0008006" key="5">
    <source>
        <dbReference type="Google" id="ProtNLM"/>
    </source>
</evidence>
<feature type="transmembrane region" description="Helical" evidence="2">
    <location>
        <begin position="61"/>
        <end position="80"/>
    </location>
</feature>
<protein>
    <recommendedName>
        <fullName evidence="5">Glycosyltransferase RgtA/B/C/D-like domain-containing protein</fullName>
    </recommendedName>
</protein>
<feature type="compositionally biased region" description="Low complexity" evidence="1">
    <location>
        <begin position="41"/>
        <end position="56"/>
    </location>
</feature>
<keyword evidence="2" id="KW-0812">Transmembrane</keyword>
<dbReference type="RefSeq" id="WP_344665177.1">
    <property type="nucleotide sequence ID" value="NZ_BAAAQN010000008.1"/>
</dbReference>
<feature type="compositionally biased region" description="Basic and acidic residues" evidence="1">
    <location>
        <begin position="1"/>
        <end position="12"/>
    </location>
</feature>
<evidence type="ECO:0000313" key="3">
    <source>
        <dbReference type="EMBL" id="GAA2022176.1"/>
    </source>
</evidence>
<dbReference type="Proteomes" id="UP001500751">
    <property type="component" value="Unassembled WGS sequence"/>
</dbReference>
<comment type="caution">
    <text evidence="3">The sequence shown here is derived from an EMBL/GenBank/DDBJ whole genome shotgun (WGS) entry which is preliminary data.</text>
</comment>
<feature type="transmembrane region" description="Helical" evidence="2">
    <location>
        <begin position="340"/>
        <end position="361"/>
    </location>
</feature>
<feature type="transmembrane region" description="Helical" evidence="2">
    <location>
        <begin position="367"/>
        <end position="389"/>
    </location>
</feature>
<feature type="transmembrane region" description="Helical" evidence="2">
    <location>
        <begin position="296"/>
        <end position="319"/>
    </location>
</feature>
<keyword evidence="2" id="KW-1133">Transmembrane helix</keyword>
<feature type="region of interest" description="Disordered" evidence="1">
    <location>
        <begin position="1"/>
        <end position="56"/>
    </location>
</feature>
<organism evidence="3 4">
    <name type="scientific">Catenulispora yoronensis</name>
    <dbReference type="NCBI Taxonomy" id="450799"/>
    <lineage>
        <taxon>Bacteria</taxon>
        <taxon>Bacillati</taxon>
        <taxon>Actinomycetota</taxon>
        <taxon>Actinomycetes</taxon>
        <taxon>Catenulisporales</taxon>
        <taxon>Catenulisporaceae</taxon>
        <taxon>Catenulispora</taxon>
    </lineage>
</organism>
<keyword evidence="4" id="KW-1185">Reference proteome</keyword>
<feature type="transmembrane region" description="Helical" evidence="2">
    <location>
        <begin position="241"/>
        <end position="260"/>
    </location>
</feature>
<evidence type="ECO:0000313" key="4">
    <source>
        <dbReference type="Proteomes" id="UP001500751"/>
    </source>
</evidence>
<feature type="transmembrane region" description="Helical" evidence="2">
    <location>
        <begin position="185"/>
        <end position="203"/>
    </location>
</feature>
<proteinExistence type="predicted"/>
<feature type="transmembrane region" description="Helical" evidence="2">
    <location>
        <begin position="209"/>
        <end position="229"/>
    </location>
</feature>
<feature type="transmembrane region" description="Helical" evidence="2">
    <location>
        <begin position="396"/>
        <end position="418"/>
    </location>
</feature>
<accession>A0ABP5FE26</accession>
<reference evidence="4" key="1">
    <citation type="journal article" date="2019" name="Int. J. Syst. Evol. Microbiol.">
        <title>The Global Catalogue of Microorganisms (GCM) 10K type strain sequencing project: providing services to taxonomists for standard genome sequencing and annotation.</title>
        <authorList>
            <consortium name="The Broad Institute Genomics Platform"/>
            <consortium name="The Broad Institute Genome Sequencing Center for Infectious Disease"/>
            <person name="Wu L."/>
            <person name="Ma J."/>
        </authorList>
    </citation>
    <scope>NUCLEOTIDE SEQUENCE [LARGE SCALE GENOMIC DNA]</scope>
    <source>
        <strain evidence="4">JCM 16014</strain>
    </source>
</reference>
<gene>
    <name evidence="3" type="ORF">GCM10009839_19340</name>
</gene>
<name>A0ABP5FE26_9ACTN</name>
<evidence type="ECO:0000256" key="1">
    <source>
        <dbReference type="SAM" id="MobiDB-lite"/>
    </source>
</evidence>